<feature type="non-terminal residue" evidence="1">
    <location>
        <position position="1"/>
    </location>
</feature>
<evidence type="ECO:0000313" key="2">
    <source>
        <dbReference type="EMBL" id="CAL1150292.1"/>
    </source>
</evidence>
<name>A0A9P1CR00_9DINO</name>
<comment type="caution">
    <text evidence="1">The sequence shown here is derived from an EMBL/GenBank/DDBJ whole genome shotgun (WGS) entry which is preliminary data.</text>
</comment>
<dbReference type="EMBL" id="CAMXCT010002264">
    <property type="protein sequence ID" value="CAI3996917.1"/>
    <property type="molecule type" value="Genomic_DNA"/>
</dbReference>
<dbReference type="EMBL" id="CAMXCT030002264">
    <property type="protein sequence ID" value="CAL4784229.1"/>
    <property type="molecule type" value="Genomic_DNA"/>
</dbReference>
<keyword evidence="3" id="KW-1185">Reference proteome</keyword>
<accession>A0A9P1CR00</accession>
<reference evidence="1" key="1">
    <citation type="submission" date="2022-10" db="EMBL/GenBank/DDBJ databases">
        <authorList>
            <person name="Chen Y."/>
            <person name="Dougan E. K."/>
            <person name="Chan C."/>
            <person name="Rhodes N."/>
            <person name="Thang M."/>
        </authorList>
    </citation>
    <scope>NUCLEOTIDE SEQUENCE</scope>
</reference>
<dbReference type="EMBL" id="CAMXCT020002264">
    <property type="protein sequence ID" value="CAL1150292.1"/>
    <property type="molecule type" value="Genomic_DNA"/>
</dbReference>
<proteinExistence type="predicted"/>
<gene>
    <name evidence="1" type="ORF">C1SCF055_LOCUS23349</name>
</gene>
<protein>
    <submittedName>
        <fullName evidence="1">Uncharacterized protein</fullName>
    </submittedName>
</protein>
<reference evidence="2" key="2">
    <citation type="submission" date="2024-04" db="EMBL/GenBank/DDBJ databases">
        <authorList>
            <person name="Chen Y."/>
            <person name="Shah S."/>
            <person name="Dougan E. K."/>
            <person name="Thang M."/>
            <person name="Chan C."/>
        </authorList>
    </citation>
    <scope>NUCLEOTIDE SEQUENCE [LARGE SCALE GENOMIC DNA]</scope>
</reference>
<dbReference type="Proteomes" id="UP001152797">
    <property type="component" value="Unassembled WGS sequence"/>
</dbReference>
<dbReference type="AlphaFoldDB" id="A0A9P1CR00"/>
<sequence length="104" mass="11742">EPGAEFWRCVPLGNGMRCRADCRMKAKALARFQRTVEAAGHRLKFLDDDDEAKEMEGRKRLRDTAEKVGQAAELARSLLALCLAGGKLARRRRQMERVTELAVL</sequence>
<feature type="non-terminal residue" evidence="1">
    <location>
        <position position="104"/>
    </location>
</feature>
<evidence type="ECO:0000313" key="1">
    <source>
        <dbReference type="EMBL" id="CAI3996917.1"/>
    </source>
</evidence>
<organism evidence="1">
    <name type="scientific">Cladocopium goreaui</name>
    <dbReference type="NCBI Taxonomy" id="2562237"/>
    <lineage>
        <taxon>Eukaryota</taxon>
        <taxon>Sar</taxon>
        <taxon>Alveolata</taxon>
        <taxon>Dinophyceae</taxon>
        <taxon>Suessiales</taxon>
        <taxon>Symbiodiniaceae</taxon>
        <taxon>Cladocopium</taxon>
    </lineage>
</organism>
<evidence type="ECO:0000313" key="3">
    <source>
        <dbReference type="Proteomes" id="UP001152797"/>
    </source>
</evidence>